<dbReference type="eggNOG" id="KOG1721">
    <property type="taxonomic scope" value="Eukaryota"/>
</dbReference>
<feature type="domain" description="C2H2-type" evidence="6">
    <location>
        <begin position="296"/>
        <end position="323"/>
    </location>
</feature>
<dbReference type="SUPFAM" id="SSF57667">
    <property type="entry name" value="beta-beta-alpha zinc fingers"/>
    <property type="match status" value="1"/>
</dbReference>
<dbReference type="GO" id="GO:0008270">
    <property type="term" value="F:zinc ion binding"/>
    <property type="evidence" value="ECO:0007669"/>
    <property type="project" value="UniProtKB-KW"/>
</dbReference>
<evidence type="ECO:0000259" key="6">
    <source>
        <dbReference type="PROSITE" id="PS50157"/>
    </source>
</evidence>
<name>M2LDB4_BAUPA</name>
<sequence>MSPLQYPNRNEYAIGHRCLSTRQNTTVETFTGEQSERPLTGNGLYHAFPLSLPQHLATLARQNGLGLLLQAGIPTCIDTFPSSHTSTIDAAHWEVPLPVAWPSEMVGFQQPTPAPSAELPQLTWRAGCCPVGARTPLTSTWTPTRLLPTASSQIPEGCSPSPHSTCSQISDQSSSCTQYDSLVPATAPPVIKVEAPFGYGATFHHGLPVGGVLDPSLLVTPGELSSTRSYPSTDSPSLSSESPYISPSASPQLETVKPMRHLQRPQLSRRPFSASDTDGQGQRRRRTLTKQEDASCSCKLCGKLFQRTYNLKAHMETHDPQRHQPNTCPWPDCDKKFVRRTDLVRHEQSVHFKKREHACHLCDSTFARKDTLRRRVNLEYR</sequence>
<dbReference type="EMBL" id="KB445563">
    <property type="protein sequence ID" value="EMC91952.1"/>
    <property type="molecule type" value="Genomic_DNA"/>
</dbReference>
<organism evidence="7 8">
    <name type="scientific">Baudoinia panamericana (strain UAMH 10762)</name>
    <name type="common">Angels' share fungus</name>
    <name type="synonym">Baudoinia compniacensis (strain UAMH 10762)</name>
    <dbReference type="NCBI Taxonomy" id="717646"/>
    <lineage>
        <taxon>Eukaryota</taxon>
        <taxon>Fungi</taxon>
        <taxon>Dikarya</taxon>
        <taxon>Ascomycota</taxon>
        <taxon>Pezizomycotina</taxon>
        <taxon>Dothideomycetes</taxon>
        <taxon>Dothideomycetidae</taxon>
        <taxon>Mycosphaerellales</taxon>
        <taxon>Teratosphaeriaceae</taxon>
        <taxon>Baudoinia</taxon>
    </lineage>
</organism>
<evidence type="ECO:0000256" key="2">
    <source>
        <dbReference type="ARBA" id="ARBA00022771"/>
    </source>
</evidence>
<evidence type="ECO:0000313" key="7">
    <source>
        <dbReference type="EMBL" id="EMC91952.1"/>
    </source>
</evidence>
<keyword evidence="2 4" id="KW-0863">Zinc-finger</keyword>
<dbReference type="PROSITE" id="PS00028">
    <property type="entry name" value="ZINC_FINGER_C2H2_1"/>
    <property type="match status" value="2"/>
</dbReference>
<feature type="region of interest" description="Disordered" evidence="5">
    <location>
        <begin position="223"/>
        <end position="289"/>
    </location>
</feature>
<dbReference type="InterPro" id="IPR013087">
    <property type="entry name" value="Znf_C2H2_type"/>
</dbReference>
<dbReference type="AlphaFoldDB" id="M2LDB4"/>
<dbReference type="Proteomes" id="UP000011761">
    <property type="component" value="Unassembled WGS sequence"/>
</dbReference>
<dbReference type="InterPro" id="IPR036236">
    <property type="entry name" value="Znf_C2H2_sf"/>
</dbReference>
<dbReference type="GO" id="GO:0000981">
    <property type="term" value="F:DNA-binding transcription factor activity, RNA polymerase II-specific"/>
    <property type="evidence" value="ECO:0007669"/>
    <property type="project" value="TreeGrafter"/>
</dbReference>
<keyword evidence="1" id="KW-0479">Metal-binding</keyword>
<dbReference type="HOGENOM" id="CLU_725593_0_0_1"/>
<keyword evidence="8" id="KW-1185">Reference proteome</keyword>
<evidence type="ECO:0000256" key="4">
    <source>
        <dbReference type="PROSITE-ProRule" id="PRU00042"/>
    </source>
</evidence>
<dbReference type="PANTHER" id="PTHR23235">
    <property type="entry name" value="KRUEPPEL-LIKE TRANSCRIPTION FACTOR"/>
    <property type="match status" value="1"/>
</dbReference>
<dbReference type="Pfam" id="PF00096">
    <property type="entry name" value="zf-C2H2"/>
    <property type="match status" value="2"/>
</dbReference>
<feature type="compositionally biased region" description="Low complexity" evidence="5">
    <location>
        <begin position="229"/>
        <end position="251"/>
    </location>
</feature>
<dbReference type="PROSITE" id="PS50157">
    <property type="entry name" value="ZINC_FINGER_C2H2_2"/>
    <property type="match status" value="2"/>
</dbReference>
<dbReference type="RefSeq" id="XP_007681302.1">
    <property type="nucleotide sequence ID" value="XM_007683112.1"/>
</dbReference>
<evidence type="ECO:0000256" key="1">
    <source>
        <dbReference type="ARBA" id="ARBA00022723"/>
    </source>
</evidence>
<dbReference type="Gene3D" id="3.30.160.60">
    <property type="entry name" value="Classic Zinc Finger"/>
    <property type="match status" value="2"/>
</dbReference>
<protein>
    <recommendedName>
        <fullName evidence="6">C2H2-type domain-containing protein</fullName>
    </recommendedName>
</protein>
<reference evidence="7 8" key="1">
    <citation type="journal article" date="2012" name="PLoS Pathog.">
        <title>Diverse lifestyles and strategies of plant pathogenesis encoded in the genomes of eighteen Dothideomycetes fungi.</title>
        <authorList>
            <person name="Ohm R.A."/>
            <person name="Feau N."/>
            <person name="Henrissat B."/>
            <person name="Schoch C.L."/>
            <person name="Horwitz B.A."/>
            <person name="Barry K.W."/>
            <person name="Condon B.J."/>
            <person name="Copeland A.C."/>
            <person name="Dhillon B."/>
            <person name="Glaser F."/>
            <person name="Hesse C.N."/>
            <person name="Kosti I."/>
            <person name="LaButti K."/>
            <person name="Lindquist E.A."/>
            <person name="Lucas S."/>
            <person name="Salamov A.A."/>
            <person name="Bradshaw R.E."/>
            <person name="Ciuffetti L."/>
            <person name="Hamelin R.C."/>
            <person name="Kema G.H.J."/>
            <person name="Lawrence C."/>
            <person name="Scott J.A."/>
            <person name="Spatafora J.W."/>
            <person name="Turgeon B.G."/>
            <person name="de Wit P.J.G.M."/>
            <person name="Zhong S."/>
            <person name="Goodwin S.B."/>
            <person name="Grigoriev I.V."/>
        </authorList>
    </citation>
    <scope>NUCLEOTIDE SEQUENCE [LARGE SCALE GENOMIC DNA]</scope>
    <source>
        <strain evidence="7 8">UAMH 10762</strain>
    </source>
</reference>
<keyword evidence="3" id="KW-0862">Zinc</keyword>
<evidence type="ECO:0000313" key="8">
    <source>
        <dbReference type="Proteomes" id="UP000011761"/>
    </source>
</evidence>
<feature type="domain" description="C2H2-type" evidence="6">
    <location>
        <begin position="326"/>
        <end position="356"/>
    </location>
</feature>
<dbReference type="OrthoDB" id="6910977at2759"/>
<dbReference type="GeneID" id="19111413"/>
<dbReference type="KEGG" id="bcom:BAUCODRAFT_311954"/>
<evidence type="ECO:0000256" key="3">
    <source>
        <dbReference type="ARBA" id="ARBA00022833"/>
    </source>
</evidence>
<gene>
    <name evidence="7" type="ORF">BAUCODRAFT_311954</name>
</gene>
<dbReference type="PANTHER" id="PTHR23235:SF120">
    <property type="entry name" value="KRUPPEL-LIKE FACTOR 15"/>
    <property type="match status" value="1"/>
</dbReference>
<evidence type="ECO:0000256" key="5">
    <source>
        <dbReference type="SAM" id="MobiDB-lite"/>
    </source>
</evidence>
<proteinExistence type="predicted"/>
<accession>M2LDB4</accession>
<dbReference type="GO" id="GO:0000978">
    <property type="term" value="F:RNA polymerase II cis-regulatory region sequence-specific DNA binding"/>
    <property type="evidence" value="ECO:0007669"/>
    <property type="project" value="TreeGrafter"/>
</dbReference>
<dbReference type="SMART" id="SM00355">
    <property type="entry name" value="ZnF_C2H2"/>
    <property type="match status" value="2"/>
</dbReference>